<dbReference type="PANTHER" id="PTHR48078:SF6">
    <property type="entry name" value="L-THREONINE DEHYDRATASE CATABOLIC TDCB"/>
    <property type="match status" value="1"/>
</dbReference>
<dbReference type="OrthoDB" id="9778118at2"/>
<name>A0A420XPY1_9ACTN</name>
<evidence type="ECO:0000259" key="4">
    <source>
        <dbReference type="Pfam" id="PF00291"/>
    </source>
</evidence>
<evidence type="ECO:0000313" key="5">
    <source>
        <dbReference type="EMBL" id="RKS75304.1"/>
    </source>
</evidence>
<accession>A0A420XPY1</accession>
<dbReference type="GO" id="GO:0006565">
    <property type="term" value="P:L-serine catabolic process"/>
    <property type="evidence" value="ECO:0007669"/>
    <property type="project" value="TreeGrafter"/>
</dbReference>
<dbReference type="Proteomes" id="UP000281955">
    <property type="component" value="Unassembled WGS sequence"/>
</dbReference>
<comment type="caution">
    <text evidence="5">The sequence shown here is derived from an EMBL/GenBank/DDBJ whole genome shotgun (WGS) entry which is preliminary data.</text>
</comment>
<dbReference type="RefSeq" id="WP_121193103.1">
    <property type="nucleotide sequence ID" value="NZ_RBWV01000011.1"/>
</dbReference>
<dbReference type="AlphaFoldDB" id="A0A420XPY1"/>
<dbReference type="InParanoid" id="A0A420XPY1"/>
<dbReference type="InterPro" id="IPR050147">
    <property type="entry name" value="Ser/Thr_Dehydratase"/>
</dbReference>
<dbReference type="Gene3D" id="3.40.50.1100">
    <property type="match status" value="2"/>
</dbReference>
<evidence type="ECO:0000313" key="6">
    <source>
        <dbReference type="Proteomes" id="UP000281955"/>
    </source>
</evidence>
<comment type="cofactor">
    <cofactor evidence="1">
        <name>pyridoxal 5'-phosphate</name>
        <dbReference type="ChEBI" id="CHEBI:597326"/>
    </cofactor>
</comment>
<dbReference type="InterPro" id="IPR001926">
    <property type="entry name" value="TrpB-like_PALP"/>
</dbReference>
<evidence type="ECO:0000256" key="1">
    <source>
        <dbReference type="ARBA" id="ARBA00001933"/>
    </source>
</evidence>
<dbReference type="GO" id="GO:0009097">
    <property type="term" value="P:isoleucine biosynthetic process"/>
    <property type="evidence" value="ECO:0007669"/>
    <property type="project" value="TreeGrafter"/>
</dbReference>
<sequence>MSGSLLAGLACARCGKPYDADVLQGRCADDGATLLPQYDLSPGAVDRDAVAARPADLWRWTELLPLRHPGPPALSLGEAATPLVTLRRTSERLGVEVLLKDESPLPGTTFKARGAAVALARAIELGIPGVVLPTAGNAGGTWALYAARAGVPAAVVMAESAPLVNQAEVLTAGAELHLVPGTLAEAGARARELAAERGWFLAATFGEPYRVDGKKTAWLEVFHDLGWRWPGTVVFPVGGGVGLVAASEAVEQAQALGWAGDGPRLVAVQSEDCAPLVRAWDAGGSEVARWEGVPRTVAAGLRVTAPSEGWLVLERVRRSGGTVLGASEGDVLDAVSRLAREEGVYASPEGAATLVAAERLAARGELEEPVVLYQTASAAKYPEALRPVPAR</sequence>
<dbReference type="SUPFAM" id="SSF53686">
    <property type="entry name" value="Tryptophan synthase beta subunit-like PLP-dependent enzymes"/>
    <property type="match status" value="1"/>
</dbReference>
<gene>
    <name evidence="5" type="ORF">CLV35_1763</name>
</gene>
<evidence type="ECO:0000256" key="2">
    <source>
        <dbReference type="ARBA" id="ARBA00022898"/>
    </source>
</evidence>
<dbReference type="EMBL" id="RBWV01000011">
    <property type="protein sequence ID" value="RKS75304.1"/>
    <property type="molecule type" value="Genomic_DNA"/>
</dbReference>
<dbReference type="PANTHER" id="PTHR48078">
    <property type="entry name" value="THREONINE DEHYDRATASE, MITOCHONDRIAL-RELATED"/>
    <property type="match status" value="1"/>
</dbReference>
<evidence type="ECO:0000256" key="3">
    <source>
        <dbReference type="ARBA" id="ARBA00023239"/>
    </source>
</evidence>
<dbReference type="NCBIfam" id="NF006050">
    <property type="entry name" value="PRK08197.1"/>
    <property type="match status" value="1"/>
</dbReference>
<feature type="domain" description="Tryptophan synthase beta chain-like PALP" evidence="4">
    <location>
        <begin position="75"/>
        <end position="371"/>
    </location>
</feature>
<dbReference type="InterPro" id="IPR036052">
    <property type="entry name" value="TrpB-like_PALP_sf"/>
</dbReference>
<dbReference type="Pfam" id="PF00291">
    <property type="entry name" value="PALP"/>
    <property type="match status" value="1"/>
</dbReference>
<dbReference type="GO" id="GO:0006567">
    <property type="term" value="P:L-threonine catabolic process"/>
    <property type="evidence" value="ECO:0007669"/>
    <property type="project" value="TreeGrafter"/>
</dbReference>
<dbReference type="GO" id="GO:0004794">
    <property type="term" value="F:threonine deaminase activity"/>
    <property type="evidence" value="ECO:0007669"/>
    <property type="project" value="TreeGrafter"/>
</dbReference>
<keyword evidence="2" id="KW-0663">Pyridoxal phosphate</keyword>
<dbReference type="GO" id="GO:0003941">
    <property type="term" value="F:L-serine ammonia-lyase activity"/>
    <property type="evidence" value="ECO:0007669"/>
    <property type="project" value="TreeGrafter"/>
</dbReference>
<reference evidence="5 6" key="1">
    <citation type="submission" date="2018-10" db="EMBL/GenBank/DDBJ databases">
        <title>Genomic Encyclopedia of Archaeal and Bacterial Type Strains, Phase II (KMG-II): from individual species to whole genera.</title>
        <authorList>
            <person name="Goeker M."/>
        </authorList>
    </citation>
    <scope>NUCLEOTIDE SEQUENCE [LARGE SCALE GENOMIC DNA]</scope>
    <source>
        <strain evidence="5 6">RP-AC37</strain>
    </source>
</reference>
<protein>
    <submittedName>
        <fullName evidence="5">Threonine synthase</fullName>
    </submittedName>
</protein>
<proteinExistence type="predicted"/>
<organism evidence="5 6">
    <name type="scientific">Motilibacter peucedani</name>
    <dbReference type="NCBI Taxonomy" id="598650"/>
    <lineage>
        <taxon>Bacteria</taxon>
        <taxon>Bacillati</taxon>
        <taxon>Actinomycetota</taxon>
        <taxon>Actinomycetes</taxon>
        <taxon>Motilibacterales</taxon>
        <taxon>Motilibacteraceae</taxon>
        <taxon>Motilibacter</taxon>
    </lineage>
</organism>
<keyword evidence="6" id="KW-1185">Reference proteome</keyword>
<keyword evidence="3" id="KW-0456">Lyase</keyword>